<reference evidence="1" key="1">
    <citation type="journal article" date="2019" name="BMC Genomics">
        <title>A new reference genome for Sorghum bicolor reveals high levels of sequence similarity between sweet and grain genotypes: implications for the genetics of sugar metabolism.</title>
        <authorList>
            <person name="Cooper E.A."/>
            <person name="Brenton Z.W."/>
            <person name="Flinn B.S."/>
            <person name="Jenkins J."/>
            <person name="Shu S."/>
            <person name="Flowers D."/>
            <person name="Luo F."/>
            <person name="Wang Y."/>
            <person name="Xia P."/>
            <person name="Barry K."/>
            <person name="Daum C."/>
            <person name="Lipzen A."/>
            <person name="Yoshinaga Y."/>
            <person name="Schmutz J."/>
            <person name="Saski C."/>
            <person name="Vermerris W."/>
            <person name="Kresovich S."/>
        </authorList>
    </citation>
    <scope>NUCLEOTIDE SEQUENCE</scope>
</reference>
<protein>
    <submittedName>
        <fullName evidence="1">Uncharacterized protein</fullName>
    </submittedName>
</protein>
<gene>
    <name evidence="1" type="ORF">BDA96_03G324500</name>
</gene>
<evidence type="ECO:0000313" key="1">
    <source>
        <dbReference type="EMBL" id="KAG0539459.1"/>
    </source>
</evidence>
<dbReference type="AlphaFoldDB" id="A0A921RFL6"/>
<sequence length="49" mass="5742">MLCYVECVVQYVSWLVNVHLFFFRSTGGVFTPMNVHLLGAPKVVDRRRR</sequence>
<evidence type="ECO:0000313" key="2">
    <source>
        <dbReference type="Proteomes" id="UP000807115"/>
    </source>
</evidence>
<comment type="caution">
    <text evidence="1">The sequence shown here is derived from an EMBL/GenBank/DDBJ whole genome shotgun (WGS) entry which is preliminary data.</text>
</comment>
<organism evidence="1 2">
    <name type="scientific">Sorghum bicolor</name>
    <name type="common">Sorghum</name>
    <name type="synonym">Sorghum vulgare</name>
    <dbReference type="NCBI Taxonomy" id="4558"/>
    <lineage>
        <taxon>Eukaryota</taxon>
        <taxon>Viridiplantae</taxon>
        <taxon>Streptophyta</taxon>
        <taxon>Embryophyta</taxon>
        <taxon>Tracheophyta</taxon>
        <taxon>Spermatophyta</taxon>
        <taxon>Magnoliopsida</taxon>
        <taxon>Liliopsida</taxon>
        <taxon>Poales</taxon>
        <taxon>Poaceae</taxon>
        <taxon>PACMAD clade</taxon>
        <taxon>Panicoideae</taxon>
        <taxon>Andropogonodae</taxon>
        <taxon>Andropogoneae</taxon>
        <taxon>Sorghinae</taxon>
        <taxon>Sorghum</taxon>
    </lineage>
</organism>
<dbReference type="EMBL" id="CM027682">
    <property type="protein sequence ID" value="KAG0539459.1"/>
    <property type="molecule type" value="Genomic_DNA"/>
</dbReference>
<accession>A0A921RFL6</accession>
<proteinExistence type="predicted"/>
<name>A0A921RFL6_SORBI</name>
<dbReference type="Proteomes" id="UP000807115">
    <property type="component" value="Chromosome 3"/>
</dbReference>
<reference evidence="1" key="2">
    <citation type="submission" date="2020-10" db="EMBL/GenBank/DDBJ databases">
        <authorList>
            <person name="Cooper E.A."/>
            <person name="Brenton Z.W."/>
            <person name="Flinn B.S."/>
            <person name="Jenkins J."/>
            <person name="Shu S."/>
            <person name="Flowers D."/>
            <person name="Luo F."/>
            <person name="Wang Y."/>
            <person name="Xia P."/>
            <person name="Barry K."/>
            <person name="Daum C."/>
            <person name="Lipzen A."/>
            <person name="Yoshinaga Y."/>
            <person name="Schmutz J."/>
            <person name="Saski C."/>
            <person name="Vermerris W."/>
            <person name="Kresovich S."/>
        </authorList>
    </citation>
    <scope>NUCLEOTIDE SEQUENCE</scope>
</reference>